<dbReference type="GO" id="GO:0000333">
    <property type="term" value="C:telomerase catalytic core complex"/>
    <property type="evidence" value="ECO:0007669"/>
    <property type="project" value="TreeGrafter"/>
</dbReference>
<evidence type="ECO:0000256" key="1">
    <source>
        <dbReference type="ARBA" id="ARBA00008001"/>
    </source>
</evidence>
<sequence>MITFGEFIELRLNSNDRENKYDRFLSAAHAVGVQDVKEQLLSHFIIPNSNRLKVPAGLSDSHSAIIDECIVFLVENRLLENVLTHGYRVAGNHAVSTGLHCCFTNLNVTILKCGFWRLVHEYIGTDRFTDILINHSVFQYNGRYFRQIIGNKMNDPHVPITWNPKVTNEPITSNFASHFYVKNSRFLYRSAGDFDLYQVIPSNVQKLLDDMFGELQIDSQISPRRQNKMKGPLFSIIQNHRRIRYNHIFNSTCPRTHTASSLHSDFGTSFKDVMKFMVVIVEKLFPSTLFGSKRNKSRILSGIATILKLKLGERLPFLHFMKGLKLHDFRWLGLGEGKLDLEEETFRLFLLQMFVKWFYVKFLPRLLSVFFYCTEVSSTVNIVYFRHDTWRTLCTPFLSKYFKSTLRENTICRAHNSYKLSKFNHGDLRIIPKRLKGDFRIIFVPFKGCDQEDTTEYRDNEWNVLKPTIGILNQVRAERKTTSKKVLSSAKIPLLIRDFKSMVLKKHGVLPKFFYIKFDIASCYESIPTEKALSVILKAFKNNEAFYARNQILYDTKKKALKRILAVNGRNALKPDNILIDNVRTAVLTKEDLLKVLKTDVSNTAIRFNKRCYLRKTGLFQGASMSATIVDFMYDDLLEFYDAFKAPLGTECLVLRLADDFMVITTSENQFQEITKLVLEGFKEYSAKANRDKIVVGTTQGVSSIVHFCGLDIDVNSLEVCKSLDDLNILRIHTTSSKELYAKMKALFEMRMSYNLVRTDLNSWCTVLKNIESISSNIATSITHGFAGDEIGPEGFMYFIDHVICSIISQLKTYKLSPKQMDVIKATILSTFWERLRRKHHKFKIIIDGLTKKMGE</sequence>
<evidence type="ECO:0000256" key="10">
    <source>
        <dbReference type="ARBA" id="ARBA00022918"/>
    </source>
</evidence>
<evidence type="ECO:0000256" key="13">
    <source>
        <dbReference type="RuleBase" id="RU365061"/>
    </source>
</evidence>
<evidence type="ECO:0000256" key="5">
    <source>
        <dbReference type="ARBA" id="ARBA00022679"/>
    </source>
</evidence>
<dbReference type="PANTHER" id="PTHR12066:SF0">
    <property type="entry name" value="TELOMERASE REVERSE TRANSCRIPTASE"/>
    <property type="match status" value="1"/>
</dbReference>
<dbReference type="OMA" id="CYDSIPR"/>
<organism evidence="15 16">
    <name type="scientific">Lachancea fermentati</name>
    <name type="common">Zygosaccharomyces fermentati</name>
    <dbReference type="NCBI Taxonomy" id="4955"/>
    <lineage>
        <taxon>Eukaryota</taxon>
        <taxon>Fungi</taxon>
        <taxon>Dikarya</taxon>
        <taxon>Ascomycota</taxon>
        <taxon>Saccharomycotina</taxon>
        <taxon>Saccharomycetes</taxon>
        <taxon>Saccharomycetales</taxon>
        <taxon>Saccharomycetaceae</taxon>
        <taxon>Lachancea</taxon>
    </lineage>
</organism>
<evidence type="ECO:0000256" key="8">
    <source>
        <dbReference type="ARBA" id="ARBA00022842"/>
    </source>
</evidence>
<accession>A0A1G4MAW1</accession>
<evidence type="ECO:0000256" key="12">
    <source>
        <dbReference type="ARBA" id="ARBA00048173"/>
    </source>
</evidence>
<dbReference type="GO" id="GO:0070034">
    <property type="term" value="F:telomerase RNA binding"/>
    <property type="evidence" value="ECO:0007669"/>
    <property type="project" value="TreeGrafter"/>
</dbReference>
<evidence type="ECO:0000313" key="16">
    <source>
        <dbReference type="Proteomes" id="UP000190831"/>
    </source>
</evidence>
<dbReference type="InterPro" id="IPR021891">
    <property type="entry name" value="Telomerase_RBD"/>
</dbReference>
<dbReference type="CDD" id="cd01648">
    <property type="entry name" value="TERT"/>
    <property type="match status" value="1"/>
</dbReference>
<name>A0A1G4MAW1_LACFM</name>
<dbReference type="EC" id="2.7.7.49" evidence="2 13"/>
<dbReference type="GO" id="GO:0000781">
    <property type="term" value="C:chromosome, telomeric region"/>
    <property type="evidence" value="ECO:0007669"/>
    <property type="project" value="UniProtKB-SubCell"/>
</dbReference>
<dbReference type="EMBL" id="LT598492">
    <property type="protein sequence ID" value="SCW00987.1"/>
    <property type="molecule type" value="Genomic_DNA"/>
</dbReference>
<proteinExistence type="inferred from homology"/>
<dbReference type="STRING" id="4955.A0A1G4MAW1"/>
<dbReference type="PRINTS" id="PR01365">
    <property type="entry name" value="TELOMERASERT"/>
</dbReference>
<keyword evidence="8 13" id="KW-0460">Magnesium</keyword>
<evidence type="ECO:0000256" key="2">
    <source>
        <dbReference type="ARBA" id="ARBA00012493"/>
    </source>
</evidence>
<evidence type="ECO:0000256" key="3">
    <source>
        <dbReference type="ARBA" id="ARBA00016182"/>
    </source>
</evidence>
<keyword evidence="16" id="KW-1185">Reference proteome</keyword>
<dbReference type="PROSITE" id="PS50878">
    <property type="entry name" value="RT_POL"/>
    <property type="match status" value="1"/>
</dbReference>
<dbReference type="InterPro" id="IPR003545">
    <property type="entry name" value="Telomerase_RT"/>
</dbReference>
<dbReference type="PANTHER" id="PTHR12066">
    <property type="entry name" value="TELOMERASE REVERSE TRANSCRIPTASE"/>
    <property type="match status" value="1"/>
</dbReference>
<dbReference type="SMART" id="SM00975">
    <property type="entry name" value="Telomerase_RBD"/>
    <property type="match status" value="1"/>
</dbReference>
<comment type="catalytic activity">
    <reaction evidence="12 13">
        <text>DNA(n) + a 2'-deoxyribonucleoside 5'-triphosphate = DNA(n+1) + diphosphate</text>
        <dbReference type="Rhea" id="RHEA:22508"/>
        <dbReference type="Rhea" id="RHEA-COMP:17339"/>
        <dbReference type="Rhea" id="RHEA-COMP:17340"/>
        <dbReference type="ChEBI" id="CHEBI:33019"/>
        <dbReference type="ChEBI" id="CHEBI:61560"/>
        <dbReference type="ChEBI" id="CHEBI:173112"/>
        <dbReference type="EC" id="2.7.7.49"/>
    </reaction>
</comment>
<evidence type="ECO:0000259" key="14">
    <source>
        <dbReference type="PROSITE" id="PS50878"/>
    </source>
</evidence>
<dbReference type="GO" id="GO:0042162">
    <property type="term" value="F:telomeric DNA binding"/>
    <property type="evidence" value="ECO:0007669"/>
    <property type="project" value="TreeGrafter"/>
</dbReference>
<keyword evidence="7 13" id="KW-0479">Metal-binding</keyword>
<keyword evidence="9 13" id="KW-0779">Telomere</keyword>
<dbReference type="OrthoDB" id="289721at2759"/>
<dbReference type="GO" id="GO:0007004">
    <property type="term" value="P:telomere maintenance via telomerase"/>
    <property type="evidence" value="ECO:0007669"/>
    <property type="project" value="TreeGrafter"/>
</dbReference>
<feature type="domain" description="Reverse transcriptase" evidence="14">
    <location>
        <begin position="412"/>
        <end position="713"/>
    </location>
</feature>
<keyword evidence="11 13" id="KW-0539">Nucleus</keyword>
<evidence type="ECO:0000256" key="4">
    <source>
        <dbReference type="ARBA" id="ARBA00022454"/>
    </source>
</evidence>
<reference evidence="15 16" key="1">
    <citation type="submission" date="2016-03" db="EMBL/GenBank/DDBJ databases">
        <authorList>
            <person name="Devillers H."/>
        </authorList>
    </citation>
    <scope>NUCLEOTIDE SEQUENCE [LARGE SCALE GENOMIC DNA]</scope>
    <source>
        <strain evidence="15">CBS 6772</strain>
    </source>
</reference>
<comment type="subcellular location">
    <subcellularLocation>
        <location evidence="13">Nucleus</location>
    </subcellularLocation>
    <subcellularLocation>
        <location evidence="13">Chromosome</location>
        <location evidence="13">Telomere</location>
    </subcellularLocation>
</comment>
<dbReference type="Pfam" id="PF12009">
    <property type="entry name" value="Telomerase_RBD"/>
    <property type="match status" value="1"/>
</dbReference>
<comment type="function">
    <text evidence="13">Telomerase is a ribonucleoprotein enzyme essential for the replication of chromosome termini in most eukaryotes. It elongates telomeres. It is a reverse transcriptase that adds simple sequence repeats to chromosome ends by copying a template sequence within the RNA component of the enzyme.</text>
</comment>
<dbReference type="GO" id="GO:0003720">
    <property type="term" value="F:telomerase activity"/>
    <property type="evidence" value="ECO:0007669"/>
    <property type="project" value="InterPro"/>
</dbReference>
<evidence type="ECO:0000313" key="15">
    <source>
        <dbReference type="EMBL" id="SCW00987.1"/>
    </source>
</evidence>
<keyword evidence="4 13" id="KW-0158">Chromosome</keyword>
<dbReference type="AlphaFoldDB" id="A0A1G4MAW1"/>
<evidence type="ECO:0000256" key="9">
    <source>
        <dbReference type="ARBA" id="ARBA00022895"/>
    </source>
</evidence>
<dbReference type="Proteomes" id="UP000190831">
    <property type="component" value="Chromosome D"/>
</dbReference>
<evidence type="ECO:0000256" key="11">
    <source>
        <dbReference type="ARBA" id="ARBA00023242"/>
    </source>
</evidence>
<dbReference type="GO" id="GO:0046872">
    <property type="term" value="F:metal ion binding"/>
    <property type="evidence" value="ECO:0007669"/>
    <property type="project" value="UniProtKB-KW"/>
</dbReference>
<evidence type="ECO:0000256" key="7">
    <source>
        <dbReference type="ARBA" id="ARBA00022723"/>
    </source>
</evidence>
<evidence type="ECO:0000256" key="6">
    <source>
        <dbReference type="ARBA" id="ARBA00022695"/>
    </source>
</evidence>
<dbReference type="Gene3D" id="1.10.132.70">
    <property type="match status" value="1"/>
</dbReference>
<gene>
    <name evidence="15" type="ORF">LAFE_0D02542G</name>
</gene>
<dbReference type="Pfam" id="PF00078">
    <property type="entry name" value="RVT_1"/>
    <property type="match status" value="1"/>
</dbReference>
<comment type="similarity">
    <text evidence="1 13">Belongs to the reverse transcriptase family. Telomerase subfamily.</text>
</comment>
<keyword evidence="6 13" id="KW-0548">Nucleotidyltransferase</keyword>
<dbReference type="InterPro" id="IPR000477">
    <property type="entry name" value="RT_dom"/>
</dbReference>
<keyword evidence="5 13" id="KW-0808">Transferase</keyword>
<protein>
    <recommendedName>
        <fullName evidence="3 13">Telomerase reverse transcriptase</fullName>
        <ecNumber evidence="2 13">2.7.7.49</ecNumber>
    </recommendedName>
    <alternativeName>
        <fullName evidence="13">Telomerase catalytic subunit</fullName>
    </alternativeName>
</protein>
<keyword evidence="10 13" id="KW-0695">RNA-directed DNA polymerase</keyword>